<reference evidence="5 6" key="1">
    <citation type="submission" date="2017-05" db="EMBL/GenBank/DDBJ databases">
        <title>Complete and WGS of Bordetella genogroups.</title>
        <authorList>
            <person name="Spilker T."/>
            <person name="LiPuma J."/>
        </authorList>
    </citation>
    <scope>NUCLEOTIDE SEQUENCE [LARGE SCALE GENOMIC DNA]</scope>
    <source>
        <strain evidence="5 6">AU19157</strain>
    </source>
</reference>
<dbReference type="PANTHER" id="PTHR12526:SF510">
    <property type="entry name" value="D-INOSITOL 3-PHOSPHATE GLYCOSYLTRANSFERASE"/>
    <property type="match status" value="1"/>
</dbReference>
<dbReference type="GO" id="GO:0016757">
    <property type="term" value="F:glycosyltransferase activity"/>
    <property type="evidence" value="ECO:0007669"/>
    <property type="project" value="UniProtKB-KW"/>
</dbReference>
<evidence type="ECO:0000256" key="1">
    <source>
        <dbReference type="ARBA" id="ARBA00022676"/>
    </source>
</evidence>
<keyword evidence="6" id="KW-1185">Reference proteome</keyword>
<evidence type="ECO:0000313" key="6">
    <source>
        <dbReference type="Proteomes" id="UP000194151"/>
    </source>
</evidence>
<dbReference type="PANTHER" id="PTHR12526">
    <property type="entry name" value="GLYCOSYLTRANSFERASE"/>
    <property type="match status" value="1"/>
</dbReference>
<accession>A0A1W6YNE1</accession>
<name>A0A1W6YNE1_9BORD</name>
<dbReference type="AlphaFoldDB" id="A0A1W6YNE1"/>
<evidence type="ECO:0000259" key="4">
    <source>
        <dbReference type="Pfam" id="PF13439"/>
    </source>
</evidence>
<dbReference type="CDD" id="cd03819">
    <property type="entry name" value="GT4_WavL-like"/>
    <property type="match status" value="1"/>
</dbReference>
<dbReference type="InterPro" id="IPR001296">
    <property type="entry name" value="Glyco_trans_1"/>
</dbReference>
<keyword evidence="1" id="KW-0328">Glycosyltransferase</keyword>
<feature type="domain" description="Glycosyl transferase family 1" evidence="3">
    <location>
        <begin position="190"/>
        <end position="344"/>
    </location>
</feature>
<dbReference type="Proteomes" id="UP000194151">
    <property type="component" value="Chromosome"/>
</dbReference>
<proteinExistence type="predicted"/>
<dbReference type="OrthoDB" id="9062832at2"/>
<dbReference type="Gene3D" id="3.40.50.2000">
    <property type="entry name" value="Glycogen Phosphorylase B"/>
    <property type="match status" value="2"/>
</dbReference>
<dbReference type="InterPro" id="IPR028098">
    <property type="entry name" value="Glyco_trans_4-like_N"/>
</dbReference>
<gene>
    <name evidence="5" type="ORF">CAL12_17965</name>
</gene>
<organism evidence="5 6">
    <name type="scientific">Bordetella genomosp. 8</name>
    <dbReference type="NCBI Taxonomy" id="1416806"/>
    <lineage>
        <taxon>Bacteria</taxon>
        <taxon>Pseudomonadati</taxon>
        <taxon>Pseudomonadota</taxon>
        <taxon>Betaproteobacteria</taxon>
        <taxon>Burkholderiales</taxon>
        <taxon>Alcaligenaceae</taxon>
        <taxon>Bordetella</taxon>
    </lineage>
</organism>
<dbReference type="SUPFAM" id="SSF53756">
    <property type="entry name" value="UDP-Glycosyltransferase/glycogen phosphorylase"/>
    <property type="match status" value="1"/>
</dbReference>
<protein>
    <submittedName>
        <fullName evidence="5">Transferase</fullName>
    </submittedName>
</protein>
<keyword evidence="2 5" id="KW-0808">Transferase</keyword>
<evidence type="ECO:0000256" key="2">
    <source>
        <dbReference type="ARBA" id="ARBA00022679"/>
    </source>
</evidence>
<evidence type="ECO:0000259" key="3">
    <source>
        <dbReference type="Pfam" id="PF00534"/>
    </source>
</evidence>
<dbReference type="STRING" id="1416806.CAL12_17965"/>
<dbReference type="RefSeq" id="WP_086065880.1">
    <property type="nucleotide sequence ID" value="NZ_CP021108.1"/>
</dbReference>
<feature type="domain" description="Glycosyltransferase subfamily 4-like N-terminal" evidence="4">
    <location>
        <begin position="14"/>
        <end position="166"/>
    </location>
</feature>
<evidence type="ECO:0000313" key="5">
    <source>
        <dbReference type="EMBL" id="ARP82514.1"/>
    </source>
</evidence>
<sequence>MKILYTNFHPRNGGGHVTYIMNLARGLGHAHDITVATPGTSRLYRYAGELPGVRAVDIPFRSRAAALFGESAALRRLIRTERYDLIHVNGSTDHRLAMIATLGMRRPPIVFTKHNDLPLDTVGHRMRARFGTDSVIAVSEFVAGLLRRSPYGRLPIATIRHGIDTDYFAPPSDALRPALREKYFGPTAPGKILLGSSGGTDYDKGWLDLLAGLAQLGPDERQRFRVLVAGDPPNDEKMARVRALGVQDQVVFPGLLDDVRPVLAACDVGFVLSYREALSFACRETMSLGLPALVSNAGGLPENVSDGHDGWIVPARDPRAIAEVLRGMLADPSRVLSMGAAAREKSLREFNLSTFVDATFDVYQAAVRGQRPNL</sequence>
<dbReference type="EMBL" id="CP021108">
    <property type="protein sequence ID" value="ARP82514.1"/>
    <property type="molecule type" value="Genomic_DNA"/>
</dbReference>
<dbReference type="Pfam" id="PF13439">
    <property type="entry name" value="Glyco_transf_4"/>
    <property type="match status" value="1"/>
</dbReference>
<dbReference type="KEGG" id="bgv:CAL12_17965"/>
<dbReference type="Pfam" id="PF00534">
    <property type="entry name" value="Glycos_transf_1"/>
    <property type="match status" value="1"/>
</dbReference>